<dbReference type="Gene3D" id="3.20.20.150">
    <property type="entry name" value="Divalent-metal-dependent TIM barrel enzymes"/>
    <property type="match status" value="1"/>
</dbReference>
<evidence type="ECO:0008006" key="2">
    <source>
        <dbReference type="Google" id="ProtNLM"/>
    </source>
</evidence>
<accession>A0A382XDL6</accession>
<dbReference type="InterPro" id="IPR036237">
    <property type="entry name" value="Xyl_isomerase-like_sf"/>
</dbReference>
<protein>
    <recommendedName>
        <fullName evidence="2">Xylose isomerase-like TIM barrel domain-containing protein</fullName>
    </recommendedName>
</protein>
<sequence length="83" mass="9018">MTVAWSYTTTGFTFVGKSAEEIRDICLAAGLSGIEAAPPLLDRLTDAEVEAYRRTFEDAGLKLATFHLPLTAADDIASFYNTQ</sequence>
<name>A0A382XDL6_9ZZZZ</name>
<evidence type="ECO:0000313" key="1">
    <source>
        <dbReference type="EMBL" id="SVD68468.1"/>
    </source>
</evidence>
<dbReference type="AlphaFoldDB" id="A0A382XDL6"/>
<reference evidence="1" key="1">
    <citation type="submission" date="2018-05" db="EMBL/GenBank/DDBJ databases">
        <authorList>
            <person name="Lanie J.A."/>
            <person name="Ng W.-L."/>
            <person name="Kazmierczak K.M."/>
            <person name="Andrzejewski T.M."/>
            <person name="Davidsen T.M."/>
            <person name="Wayne K.J."/>
            <person name="Tettelin H."/>
            <person name="Glass J.I."/>
            <person name="Rusch D."/>
            <person name="Podicherti R."/>
            <person name="Tsui H.-C.T."/>
            <person name="Winkler M.E."/>
        </authorList>
    </citation>
    <scope>NUCLEOTIDE SEQUENCE</scope>
</reference>
<gene>
    <name evidence="1" type="ORF">METZ01_LOCUS421322</name>
</gene>
<dbReference type="SUPFAM" id="SSF51658">
    <property type="entry name" value="Xylose isomerase-like"/>
    <property type="match status" value="1"/>
</dbReference>
<proteinExistence type="predicted"/>
<organism evidence="1">
    <name type="scientific">marine metagenome</name>
    <dbReference type="NCBI Taxonomy" id="408172"/>
    <lineage>
        <taxon>unclassified sequences</taxon>
        <taxon>metagenomes</taxon>
        <taxon>ecological metagenomes</taxon>
    </lineage>
</organism>
<feature type="non-terminal residue" evidence="1">
    <location>
        <position position="83"/>
    </location>
</feature>
<dbReference type="EMBL" id="UINC01166486">
    <property type="protein sequence ID" value="SVD68468.1"/>
    <property type="molecule type" value="Genomic_DNA"/>
</dbReference>